<keyword evidence="1" id="KW-0732">Signal</keyword>
<proteinExistence type="predicted"/>
<evidence type="ECO:0000259" key="3">
    <source>
        <dbReference type="Pfam" id="PF22725"/>
    </source>
</evidence>
<dbReference type="InterPro" id="IPR055170">
    <property type="entry name" value="GFO_IDH_MocA-like_dom"/>
</dbReference>
<dbReference type="RefSeq" id="WP_354658959.1">
    <property type="nucleotide sequence ID" value="NZ_JBEXAC010000001.1"/>
</dbReference>
<name>A0ABV2SZV4_9BACT</name>
<feature type="chain" id="PRO_5046200088" evidence="1">
    <location>
        <begin position="27"/>
        <end position="372"/>
    </location>
</feature>
<feature type="signal peptide" evidence="1">
    <location>
        <begin position="1"/>
        <end position="26"/>
    </location>
</feature>
<evidence type="ECO:0000313" key="4">
    <source>
        <dbReference type="EMBL" id="MET6996313.1"/>
    </source>
</evidence>
<accession>A0ABV2SZV4</accession>
<keyword evidence="5" id="KW-1185">Reference proteome</keyword>
<dbReference type="Gene3D" id="3.30.360.10">
    <property type="entry name" value="Dihydrodipicolinate Reductase, domain 2"/>
    <property type="match status" value="1"/>
</dbReference>
<feature type="domain" description="GFO/IDH/MocA-like oxidoreductase" evidence="3">
    <location>
        <begin position="175"/>
        <end position="291"/>
    </location>
</feature>
<dbReference type="InterPro" id="IPR051450">
    <property type="entry name" value="Gfo/Idh/MocA_Oxidoreductases"/>
</dbReference>
<protein>
    <submittedName>
        <fullName evidence="4">Gfo/Idh/MocA family oxidoreductase</fullName>
    </submittedName>
</protein>
<dbReference type="Pfam" id="PF22725">
    <property type="entry name" value="GFO_IDH_MocA_C3"/>
    <property type="match status" value="1"/>
</dbReference>
<dbReference type="Proteomes" id="UP001549749">
    <property type="component" value="Unassembled WGS sequence"/>
</dbReference>
<evidence type="ECO:0000259" key="2">
    <source>
        <dbReference type="Pfam" id="PF01408"/>
    </source>
</evidence>
<dbReference type="InterPro" id="IPR000683">
    <property type="entry name" value="Gfo/Idh/MocA-like_OxRdtase_N"/>
</dbReference>
<evidence type="ECO:0000256" key="1">
    <source>
        <dbReference type="SAM" id="SignalP"/>
    </source>
</evidence>
<comment type="caution">
    <text evidence="4">The sequence shown here is derived from an EMBL/GenBank/DDBJ whole genome shotgun (WGS) entry which is preliminary data.</text>
</comment>
<feature type="domain" description="Gfo/Idh/MocA-like oxidoreductase N-terminal" evidence="2">
    <location>
        <begin position="37"/>
        <end position="151"/>
    </location>
</feature>
<dbReference type="PANTHER" id="PTHR43377">
    <property type="entry name" value="BILIVERDIN REDUCTASE A"/>
    <property type="match status" value="1"/>
</dbReference>
<evidence type="ECO:0000313" key="5">
    <source>
        <dbReference type="Proteomes" id="UP001549749"/>
    </source>
</evidence>
<dbReference type="SUPFAM" id="SSF51735">
    <property type="entry name" value="NAD(P)-binding Rossmann-fold domains"/>
    <property type="match status" value="1"/>
</dbReference>
<sequence length="372" mass="41105">MKKYPVTFMKHAVIILVLLCTALHVAAQSEKPLKIAVAGLSHDHVTGLIDRYKKGDVDIVGIAESDTALVQRYQERYELPASLFYKSLPALLKRHKPEAVVAYNAIADHLSVVQTCAPLGIHVMVEKPLATTLADANKIAALAQKHRIHVLTNYETTWYPSNQQLFTMLQTSPGLGEIRKMVVHDGHEGPKEIGVSNEFLAWLTDPVKNGGGALIDFGCYGANLMTWLMKGIKPTSVTAITRQIKPDIYPHVDDDATILLEYPQATGIIEASWNWPFSIKDLEVFGKSGYIQAVNAHSIRIRDNGNNSYAHMEANILPPEYQDNLSYLEAVLRNRIKPGADLSSLKNNLIVVEILEAARQSASTGKKVLLPK</sequence>
<dbReference type="SUPFAM" id="SSF55347">
    <property type="entry name" value="Glyceraldehyde-3-phosphate dehydrogenase-like, C-terminal domain"/>
    <property type="match status" value="1"/>
</dbReference>
<dbReference type="EMBL" id="JBEXAC010000001">
    <property type="protein sequence ID" value="MET6996313.1"/>
    <property type="molecule type" value="Genomic_DNA"/>
</dbReference>
<dbReference type="Gene3D" id="3.40.50.720">
    <property type="entry name" value="NAD(P)-binding Rossmann-like Domain"/>
    <property type="match status" value="1"/>
</dbReference>
<gene>
    <name evidence="4" type="ORF">ABR189_02995</name>
</gene>
<dbReference type="InterPro" id="IPR036291">
    <property type="entry name" value="NAD(P)-bd_dom_sf"/>
</dbReference>
<organism evidence="4 5">
    <name type="scientific">Chitinophaga defluvii</name>
    <dbReference type="NCBI Taxonomy" id="3163343"/>
    <lineage>
        <taxon>Bacteria</taxon>
        <taxon>Pseudomonadati</taxon>
        <taxon>Bacteroidota</taxon>
        <taxon>Chitinophagia</taxon>
        <taxon>Chitinophagales</taxon>
        <taxon>Chitinophagaceae</taxon>
        <taxon>Chitinophaga</taxon>
    </lineage>
</organism>
<dbReference type="Pfam" id="PF01408">
    <property type="entry name" value="GFO_IDH_MocA"/>
    <property type="match status" value="1"/>
</dbReference>
<reference evidence="4 5" key="1">
    <citation type="submission" date="2024-06" db="EMBL/GenBank/DDBJ databases">
        <title>Chitinophaga defluvii sp. nov., isolated from municipal sewage.</title>
        <authorList>
            <person name="Zhang L."/>
        </authorList>
    </citation>
    <scope>NUCLEOTIDE SEQUENCE [LARGE SCALE GENOMIC DNA]</scope>
    <source>
        <strain evidence="4 5">H8</strain>
    </source>
</reference>
<dbReference type="PANTHER" id="PTHR43377:SF1">
    <property type="entry name" value="BILIVERDIN REDUCTASE A"/>
    <property type="match status" value="1"/>
</dbReference>